<organism evidence="6 7">
    <name type="scientific">Motilibacter peucedani</name>
    <dbReference type="NCBI Taxonomy" id="598650"/>
    <lineage>
        <taxon>Bacteria</taxon>
        <taxon>Bacillati</taxon>
        <taxon>Actinomycetota</taxon>
        <taxon>Actinomycetes</taxon>
        <taxon>Motilibacterales</taxon>
        <taxon>Motilibacteraceae</taxon>
        <taxon>Motilibacter</taxon>
    </lineage>
</organism>
<feature type="transmembrane region" description="Helical" evidence="5">
    <location>
        <begin position="295"/>
        <end position="316"/>
    </location>
</feature>
<evidence type="ECO:0000313" key="7">
    <source>
        <dbReference type="Proteomes" id="UP000281955"/>
    </source>
</evidence>
<dbReference type="InterPro" id="IPR052962">
    <property type="entry name" value="AA_Transporter_AGT"/>
</dbReference>
<dbReference type="EMBL" id="RBWV01000013">
    <property type="protein sequence ID" value="RKS72705.1"/>
    <property type="molecule type" value="Genomic_DNA"/>
</dbReference>
<proteinExistence type="predicted"/>
<dbReference type="InParanoid" id="A0A420XN62"/>
<feature type="transmembrane region" description="Helical" evidence="5">
    <location>
        <begin position="212"/>
        <end position="230"/>
    </location>
</feature>
<keyword evidence="4 5" id="KW-0472">Membrane</keyword>
<feature type="transmembrane region" description="Helical" evidence="5">
    <location>
        <begin position="179"/>
        <end position="200"/>
    </location>
</feature>
<dbReference type="InterPro" id="IPR002293">
    <property type="entry name" value="AA/rel_permease1"/>
</dbReference>
<feature type="transmembrane region" description="Helical" evidence="5">
    <location>
        <begin position="447"/>
        <end position="464"/>
    </location>
</feature>
<feature type="transmembrane region" description="Helical" evidence="5">
    <location>
        <begin position="383"/>
        <end position="402"/>
    </location>
</feature>
<comment type="subcellular location">
    <subcellularLocation>
        <location evidence="1">Membrane</location>
        <topology evidence="1">Multi-pass membrane protein</topology>
    </subcellularLocation>
</comment>
<evidence type="ECO:0000256" key="5">
    <source>
        <dbReference type="SAM" id="Phobius"/>
    </source>
</evidence>
<sequence>MTLDAPDRPGSTTGSPRLRRDVGVVGLLFASVGSIIGSGWLFGALNAAREAGPAAVISWALGGLMILTIALVYAELGTMFPISGGVVRFPHLAFGSFASYTAGWITWVATATVAPIEVEGALQYATKYGPFTAKHTVDGEIVHTLTGLGYLLAVVGMAVFVVINYFGIRWFAKINNVLVWWKLGVITLVVVAFLFTAFHSDNFTSHSFRPEGWQGVFTAIATSGIVFSYLGFRQGVELAGETSNPRRNVPIAVIGSVVLTGLIYVALQVAFIAAVNPSDLTKSDGWAKLEFTNDFGPLAAIATLIGLGWLATLLYIDAIVSPADTGLIYTTVTARISYGAAKNGNAPESLASTTSHGVPLVSLVVSFVVGLIVFLPFPSWQQLVGFITSATVLSFGSGPLVLSALRRQLPDAERPFRLPAGDALSLLAFYCSNLIVFWAGWTTDWKLFAAVLLGFVVLAVFHLLGKVSGEIEWRSGATWVVPWLAGLALLSWLGPYGGGQGTLSFGWSFPVIAVFSVVIFVLAVSVRLAPAVVRDHVEASQQEAEVEGRELV</sequence>
<evidence type="ECO:0000256" key="4">
    <source>
        <dbReference type="ARBA" id="ARBA00023136"/>
    </source>
</evidence>
<dbReference type="PANTHER" id="PTHR47547:SF1">
    <property type="entry name" value="ASPARTATE-PROTON SYMPORTER"/>
    <property type="match status" value="1"/>
</dbReference>
<dbReference type="Pfam" id="PF13520">
    <property type="entry name" value="AA_permease_2"/>
    <property type="match status" value="1"/>
</dbReference>
<evidence type="ECO:0000256" key="3">
    <source>
        <dbReference type="ARBA" id="ARBA00022989"/>
    </source>
</evidence>
<dbReference type="GO" id="GO:0022857">
    <property type="term" value="F:transmembrane transporter activity"/>
    <property type="evidence" value="ECO:0007669"/>
    <property type="project" value="InterPro"/>
</dbReference>
<accession>A0A420XN62</accession>
<keyword evidence="7" id="KW-1185">Reference proteome</keyword>
<dbReference type="PANTHER" id="PTHR47547">
    <property type="match status" value="1"/>
</dbReference>
<evidence type="ECO:0000256" key="1">
    <source>
        <dbReference type="ARBA" id="ARBA00004141"/>
    </source>
</evidence>
<feature type="transmembrane region" description="Helical" evidence="5">
    <location>
        <begin position="476"/>
        <end position="493"/>
    </location>
</feature>
<evidence type="ECO:0000256" key="2">
    <source>
        <dbReference type="ARBA" id="ARBA00022692"/>
    </source>
</evidence>
<dbReference type="PIRSF" id="PIRSF006060">
    <property type="entry name" value="AA_transporter"/>
    <property type="match status" value="1"/>
</dbReference>
<dbReference type="Gene3D" id="1.20.1740.10">
    <property type="entry name" value="Amino acid/polyamine transporter I"/>
    <property type="match status" value="1"/>
</dbReference>
<feature type="transmembrane region" description="Helical" evidence="5">
    <location>
        <begin position="358"/>
        <end position="377"/>
    </location>
</feature>
<feature type="transmembrane region" description="Helical" evidence="5">
    <location>
        <begin position="251"/>
        <end position="275"/>
    </location>
</feature>
<feature type="transmembrane region" description="Helical" evidence="5">
    <location>
        <begin position="505"/>
        <end position="526"/>
    </location>
</feature>
<gene>
    <name evidence="6" type="ORF">CLV35_2954</name>
</gene>
<feature type="transmembrane region" description="Helical" evidence="5">
    <location>
        <begin position="148"/>
        <end position="167"/>
    </location>
</feature>
<protein>
    <submittedName>
        <fullName evidence="6">Amino acid transporter</fullName>
    </submittedName>
</protein>
<feature type="transmembrane region" description="Helical" evidence="5">
    <location>
        <begin position="423"/>
        <end position="441"/>
    </location>
</feature>
<dbReference type="OrthoDB" id="9762947at2"/>
<feature type="transmembrane region" description="Helical" evidence="5">
    <location>
        <begin position="86"/>
        <end position="107"/>
    </location>
</feature>
<dbReference type="Proteomes" id="UP000281955">
    <property type="component" value="Unassembled WGS sequence"/>
</dbReference>
<keyword evidence="3 5" id="KW-1133">Transmembrane helix</keyword>
<feature type="transmembrane region" description="Helical" evidence="5">
    <location>
        <begin position="54"/>
        <end position="74"/>
    </location>
</feature>
<comment type="caution">
    <text evidence="6">The sequence shown here is derived from an EMBL/GenBank/DDBJ whole genome shotgun (WGS) entry which is preliminary data.</text>
</comment>
<dbReference type="GO" id="GO:0016020">
    <property type="term" value="C:membrane"/>
    <property type="evidence" value="ECO:0007669"/>
    <property type="project" value="UniProtKB-SubCell"/>
</dbReference>
<reference evidence="6 7" key="1">
    <citation type="submission" date="2018-10" db="EMBL/GenBank/DDBJ databases">
        <title>Genomic Encyclopedia of Archaeal and Bacterial Type Strains, Phase II (KMG-II): from individual species to whole genera.</title>
        <authorList>
            <person name="Goeker M."/>
        </authorList>
    </citation>
    <scope>NUCLEOTIDE SEQUENCE [LARGE SCALE GENOMIC DNA]</scope>
    <source>
        <strain evidence="6 7">RP-AC37</strain>
    </source>
</reference>
<keyword evidence="2 5" id="KW-0812">Transmembrane</keyword>
<feature type="transmembrane region" description="Helical" evidence="5">
    <location>
        <begin position="21"/>
        <end position="42"/>
    </location>
</feature>
<evidence type="ECO:0000313" key="6">
    <source>
        <dbReference type="EMBL" id="RKS72705.1"/>
    </source>
</evidence>
<dbReference type="AlphaFoldDB" id="A0A420XN62"/>
<dbReference type="RefSeq" id="WP_121194213.1">
    <property type="nucleotide sequence ID" value="NZ_RBWV01000013.1"/>
</dbReference>
<name>A0A420XN62_9ACTN</name>